<evidence type="ECO:0000313" key="1">
    <source>
        <dbReference type="EMBL" id="TMN22011.1"/>
    </source>
</evidence>
<protein>
    <submittedName>
        <fullName evidence="1">Stage II sporulation protein R</fullName>
    </submittedName>
</protein>
<dbReference type="InterPro" id="IPR014202">
    <property type="entry name" value="Spore_II_R"/>
</dbReference>
<dbReference type="EMBL" id="VCIA01000001">
    <property type="protein sequence ID" value="TMN22011.1"/>
    <property type="molecule type" value="Genomic_DNA"/>
</dbReference>
<accession>A0A5S3QLB6</accession>
<evidence type="ECO:0000313" key="2">
    <source>
        <dbReference type="Proteomes" id="UP000306980"/>
    </source>
</evidence>
<comment type="caution">
    <text evidence="1">The sequence shown here is derived from an EMBL/GenBank/DDBJ whole genome shotgun (WGS) entry which is preliminary data.</text>
</comment>
<name>A0A5S3QLB6_9BACI</name>
<dbReference type="OrthoDB" id="9793324at2"/>
<reference evidence="1 2" key="1">
    <citation type="submission" date="2019-05" db="EMBL/GenBank/DDBJ databases">
        <title>Genomic analysis of Lentibacillus sp. NKC220-2.</title>
        <authorList>
            <person name="Oh Y.J."/>
        </authorList>
    </citation>
    <scope>NUCLEOTIDE SEQUENCE [LARGE SCALE GENOMIC DNA]</scope>
    <source>
        <strain evidence="1 2">NKC220-2</strain>
    </source>
</reference>
<dbReference type="RefSeq" id="WP_138602920.1">
    <property type="nucleotide sequence ID" value="NZ_VCIA01000001.1"/>
</dbReference>
<gene>
    <name evidence="1" type="primary">spoIIR</name>
    <name evidence="1" type="ORF">FFL34_07680</name>
</gene>
<dbReference type="Proteomes" id="UP000306980">
    <property type="component" value="Unassembled WGS sequence"/>
</dbReference>
<organism evidence="1 2">
    <name type="scientific">Lentibacillus cibarius</name>
    <dbReference type="NCBI Taxonomy" id="2583219"/>
    <lineage>
        <taxon>Bacteria</taxon>
        <taxon>Bacillati</taxon>
        <taxon>Bacillota</taxon>
        <taxon>Bacilli</taxon>
        <taxon>Bacillales</taxon>
        <taxon>Bacillaceae</taxon>
        <taxon>Lentibacillus</taxon>
    </lineage>
</organism>
<dbReference type="AlphaFoldDB" id="A0A5S3QLB6"/>
<proteinExistence type="predicted"/>
<sequence>MRKITVAIIIFFILLFSLPLVSTSEEMESDAQSDVEVIPDEAIRLRILANSDKQDDQQLKRKVRDEVNAAITEWVGDITNIEQARTMIENRTPEIKKIVGDVLKEENKEQSYNVEYGKNVTFPAKLYGSYLYPAGEYEAVLITLGKGKGANWWCVLFPPLCFLDFSNGTSVAEAEEKDENKADEREDKEDKAEVKFFLFEWFDWS</sequence>
<dbReference type="NCBIfam" id="TIGR02837">
    <property type="entry name" value="spore_II_R"/>
    <property type="match status" value="1"/>
</dbReference>
<dbReference type="Pfam" id="PF09551">
    <property type="entry name" value="Spore_II_R"/>
    <property type="match status" value="1"/>
</dbReference>